<comment type="caution">
    <text evidence="6">The sequence shown here is derived from an EMBL/GenBank/DDBJ whole genome shotgun (WGS) entry which is preliminary data.</text>
</comment>
<keyword evidence="4" id="KW-0472">Membrane</keyword>
<dbReference type="Pfam" id="PF17853">
    <property type="entry name" value="GGDEF_2"/>
    <property type="match status" value="1"/>
</dbReference>
<dbReference type="EMBL" id="QMFB01000046">
    <property type="protein sequence ID" value="RAV09914.1"/>
    <property type="molecule type" value="Genomic_DNA"/>
</dbReference>
<accession>A0A329LPY1</accession>
<evidence type="ECO:0000256" key="4">
    <source>
        <dbReference type="SAM" id="Phobius"/>
    </source>
</evidence>
<sequence length="767" mass="87856">MNFGIRIKWFHKLLFTYIITIIIPALLISGIYLYNYSIELKDEFSKASSIQLHSMSAQLRSMVSQVDQFTLQLTFLTRLNEMINNPFAESLYNYSLMRSNLRDTVLANGMVNSAYLYIRLSDKVITTNEGVYERKDFYEKQIVDDLMKSTDGISGFQVRQINEPLNSRPVEVVSFYRKLPLLGKDSLGLLVVNVKKDSFFEAFRQWADSESNRTVIAHSQTGQVIYANHTGTAVSDSIEAYLRKGEPDKAGASDIVKTGEGKYFINSMSTGFDEWELIRLVPYSRYSEQMGSKTVETARMTILVILFGFLLAYLFSLFAYRPWKKITSLYSSLFEADPNGRRNDEYMMVHDGIARLMNENQQIKSMIELNKPIVRHRLIYDLLNGNSNDMPAHRERLEQMGIETPGPYYTALIVHIDWRTNEAFDDYSQISLYVFGSVEAAFQERFPAFGSILDEGRLGFIVNVDRTGMEQELQSKLTEICLDLSESVQMDTGLHLQFSFGDVCHALDDLHRSYDLAKKGVKYKALFSKTDVVFMQNNGDDRTFDYPLALQKQLVGSVKLMDRVKTGETVSAFFKEYVYSGHYPPEKTQETIILLLSAVMHELIREGYEMESVKSASLMQIHDINNNKELEAWISGKIEAIVDELEALQDKKNDNLYVSKAIRYMEENYDSALSISDISSHVALSSGYLSRIFKSATGDSPLDYLNKYRIGRSKELLAQERKYSLQEISEQIGYKEAHSFIRFFKKYEAITPGEYRKAALEQRGKGG</sequence>
<dbReference type="AlphaFoldDB" id="A0A329LPY1"/>
<reference evidence="6 7" key="1">
    <citation type="journal article" date="2009" name="Int. J. Syst. Evol. Microbiol.">
        <title>Paenibacillus contaminans sp. nov., isolated from a contaminated laboratory plate.</title>
        <authorList>
            <person name="Chou J.H."/>
            <person name="Lee J.H."/>
            <person name="Lin M.C."/>
            <person name="Chang P.S."/>
            <person name="Arun A.B."/>
            <person name="Young C.C."/>
            <person name="Chen W.M."/>
        </authorList>
    </citation>
    <scope>NUCLEOTIDE SEQUENCE [LARGE SCALE GENOMIC DNA]</scope>
    <source>
        <strain evidence="6 7">CKOBP-6</strain>
    </source>
</reference>
<proteinExistence type="predicted"/>
<evidence type="ECO:0000256" key="2">
    <source>
        <dbReference type="ARBA" id="ARBA00023125"/>
    </source>
</evidence>
<name>A0A329LPY1_9BACL</name>
<dbReference type="InterPro" id="IPR009057">
    <property type="entry name" value="Homeodomain-like_sf"/>
</dbReference>
<dbReference type="SUPFAM" id="SSF46689">
    <property type="entry name" value="Homeodomain-like"/>
    <property type="match status" value="2"/>
</dbReference>
<dbReference type="InterPro" id="IPR018060">
    <property type="entry name" value="HTH_AraC"/>
</dbReference>
<dbReference type="PANTHER" id="PTHR43280">
    <property type="entry name" value="ARAC-FAMILY TRANSCRIPTIONAL REGULATOR"/>
    <property type="match status" value="1"/>
</dbReference>
<evidence type="ECO:0000256" key="3">
    <source>
        <dbReference type="ARBA" id="ARBA00023163"/>
    </source>
</evidence>
<evidence type="ECO:0000256" key="1">
    <source>
        <dbReference type="ARBA" id="ARBA00023015"/>
    </source>
</evidence>
<gene>
    <name evidence="6" type="ORF">DQG23_38695</name>
</gene>
<keyword evidence="7" id="KW-1185">Reference proteome</keyword>
<keyword evidence="2" id="KW-0238">DNA-binding</keyword>
<dbReference type="Gene3D" id="1.10.10.60">
    <property type="entry name" value="Homeodomain-like"/>
    <property type="match status" value="2"/>
</dbReference>
<dbReference type="GO" id="GO:0043565">
    <property type="term" value="F:sequence-specific DNA binding"/>
    <property type="evidence" value="ECO:0007669"/>
    <property type="project" value="InterPro"/>
</dbReference>
<dbReference type="Proteomes" id="UP000250369">
    <property type="component" value="Unassembled WGS sequence"/>
</dbReference>
<evidence type="ECO:0000313" key="6">
    <source>
        <dbReference type="EMBL" id="RAV09914.1"/>
    </source>
</evidence>
<dbReference type="Pfam" id="PF12833">
    <property type="entry name" value="HTH_18"/>
    <property type="match status" value="1"/>
</dbReference>
<dbReference type="InterPro" id="IPR041522">
    <property type="entry name" value="CdaR_GGDEF"/>
</dbReference>
<evidence type="ECO:0000313" key="7">
    <source>
        <dbReference type="Proteomes" id="UP000250369"/>
    </source>
</evidence>
<dbReference type="PANTHER" id="PTHR43280:SF28">
    <property type="entry name" value="HTH-TYPE TRANSCRIPTIONAL ACTIVATOR RHAS"/>
    <property type="match status" value="1"/>
</dbReference>
<feature type="domain" description="HTH araC/xylS-type" evidence="5">
    <location>
        <begin position="659"/>
        <end position="758"/>
    </location>
</feature>
<dbReference type="PROSITE" id="PS00041">
    <property type="entry name" value="HTH_ARAC_FAMILY_1"/>
    <property type="match status" value="1"/>
</dbReference>
<dbReference type="RefSeq" id="WP_113036396.1">
    <property type="nucleotide sequence ID" value="NZ_QMFB01000046.1"/>
</dbReference>
<dbReference type="GO" id="GO:0003700">
    <property type="term" value="F:DNA-binding transcription factor activity"/>
    <property type="evidence" value="ECO:0007669"/>
    <property type="project" value="InterPro"/>
</dbReference>
<feature type="transmembrane region" description="Helical" evidence="4">
    <location>
        <begin position="12"/>
        <end position="34"/>
    </location>
</feature>
<keyword evidence="3" id="KW-0804">Transcription</keyword>
<keyword evidence="1" id="KW-0805">Transcription regulation</keyword>
<keyword evidence="4" id="KW-1133">Transmembrane helix</keyword>
<feature type="transmembrane region" description="Helical" evidence="4">
    <location>
        <begin position="300"/>
        <end position="320"/>
    </location>
</feature>
<keyword evidence="4" id="KW-0812">Transmembrane</keyword>
<protein>
    <recommendedName>
        <fullName evidence="5">HTH araC/xylS-type domain-containing protein</fullName>
    </recommendedName>
</protein>
<evidence type="ECO:0000259" key="5">
    <source>
        <dbReference type="PROSITE" id="PS01124"/>
    </source>
</evidence>
<dbReference type="PROSITE" id="PS01124">
    <property type="entry name" value="HTH_ARAC_FAMILY_2"/>
    <property type="match status" value="1"/>
</dbReference>
<dbReference type="InterPro" id="IPR018062">
    <property type="entry name" value="HTH_AraC-typ_CS"/>
</dbReference>
<dbReference type="OrthoDB" id="2544973at2"/>
<organism evidence="6 7">
    <name type="scientific">Paenibacillus contaminans</name>
    <dbReference type="NCBI Taxonomy" id="450362"/>
    <lineage>
        <taxon>Bacteria</taxon>
        <taxon>Bacillati</taxon>
        <taxon>Bacillota</taxon>
        <taxon>Bacilli</taxon>
        <taxon>Bacillales</taxon>
        <taxon>Paenibacillaceae</taxon>
        <taxon>Paenibacillus</taxon>
    </lineage>
</organism>
<dbReference type="SMART" id="SM00342">
    <property type="entry name" value="HTH_ARAC"/>
    <property type="match status" value="1"/>
</dbReference>